<feature type="compositionally biased region" description="Polar residues" evidence="1">
    <location>
        <begin position="312"/>
        <end position="325"/>
    </location>
</feature>
<feature type="compositionally biased region" description="Pro residues" evidence="1">
    <location>
        <begin position="196"/>
        <end position="208"/>
    </location>
</feature>
<dbReference type="EMBL" id="ML143391">
    <property type="protein sequence ID" value="TBU33566.1"/>
    <property type="molecule type" value="Genomic_DNA"/>
</dbReference>
<sequence>MPRASEGAGERSRILLREFRKRRQPKRCDSLPCLQVVPASRQLYVCLRCRFANAICRICPWCLSTCDAAAQVEVAVSVVRRQLSSPLLLTDAQKMQLAKIERAATARPGGRPSSARGAGALSHEAEETSSTARRATRDLPGGVCEAETGDSLRRRHRNAALYSATDVVATATEDTTLQPFLDQFAAARSEGRSLPTPEPLITTPPPSRPATRLDSPRTSRPRTPASPTSHGSRVRMSNRDAAIKDTSEPTSSETSAPSSTLSRSPTAPCLRRKRRMSGLRKRSSCSLRRRTNSSAGSCRRETAAFTPPPSSPGSKTETTATSLPGSPQPKKAKSIRFSTDSHLRPSPAPSPAPAPAPVPSPAPAPVLAHEQFPLGHPQRPLYTAIRKNMSVASSASRPGSPAPSAATSASFDLHVYEHPARGTRSLDIDIDGDYAHGRPPALRYGSLTRASHLAIAYAARSALAGGFSVSGETEMRMDLARSRSMDGVPGDFAFREGKGRKGAGVLEASVRAKVKSLGKTLKSLLRVKS</sequence>
<evidence type="ECO:0000313" key="2">
    <source>
        <dbReference type="EMBL" id="TBU33566.1"/>
    </source>
</evidence>
<reference evidence="2" key="1">
    <citation type="submission" date="2019-01" db="EMBL/GenBank/DDBJ databases">
        <title>Draft genome sequences of three monokaryotic isolates of the white-rot basidiomycete fungus Dichomitus squalens.</title>
        <authorList>
            <consortium name="DOE Joint Genome Institute"/>
            <person name="Lopez S.C."/>
            <person name="Andreopoulos B."/>
            <person name="Pangilinan J."/>
            <person name="Lipzen A."/>
            <person name="Riley R."/>
            <person name="Ahrendt S."/>
            <person name="Ng V."/>
            <person name="Barry K."/>
            <person name="Daum C."/>
            <person name="Grigoriev I.V."/>
            <person name="Hilden K.S."/>
            <person name="Makela M.R."/>
            <person name="de Vries R.P."/>
        </authorList>
    </citation>
    <scope>NUCLEOTIDE SEQUENCE [LARGE SCALE GENOMIC DNA]</scope>
    <source>
        <strain evidence="2">OM18370.1</strain>
    </source>
</reference>
<evidence type="ECO:0000256" key="1">
    <source>
        <dbReference type="SAM" id="MobiDB-lite"/>
    </source>
</evidence>
<feature type="region of interest" description="Disordered" evidence="1">
    <location>
        <begin position="103"/>
        <end position="151"/>
    </location>
</feature>
<feature type="compositionally biased region" description="Low complexity" evidence="1">
    <location>
        <begin position="212"/>
        <end position="229"/>
    </location>
</feature>
<feature type="compositionally biased region" description="Basic residues" evidence="1">
    <location>
        <begin position="270"/>
        <end position="291"/>
    </location>
</feature>
<accession>A0A4Q9N442</accession>
<feature type="compositionally biased region" description="Pro residues" evidence="1">
    <location>
        <begin position="346"/>
        <end position="364"/>
    </location>
</feature>
<organism evidence="2">
    <name type="scientific">Dichomitus squalens</name>
    <dbReference type="NCBI Taxonomy" id="114155"/>
    <lineage>
        <taxon>Eukaryota</taxon>
        <taxon>Fungi</taxon>
        <taxon>Dikarya</taxon>
        <taxon>Basidiomycota</taxon>
        <taxon>Agaricomycotina</taxon>
        <taxon>Agaricomycetes</taxon>
        <taxon>Polyporales</taxon>
        <taxon>Polyporaceae</taxon>
        <taxon>Dichomitus</taxon>
    </lineage>
</organism>
<dbReference type="AlphaFoldDB" id="A0A4Q9N442"/>
<feature type="compositionally biased region" description="Basic and acidic residues" evidence="1">
    <location>
        <begin position="237"/>
        <end position="247"/>
    </location>
</feature>
<protein>
    <submittedName>
        <fullName evidence="2">Uncharacterized protein</fullName>
    </submittedName>
</protein>
<gene>
    <name evidence="2" type="ORF">BD311DRAFT_441819</name>
</gene>
<feature type="region of interest" description="Disordered" evidence="1">
    <location>
        <begin position="190"/>
        <end position="368"/>
    </location>
</feature>
<feature type="compositionally biased region" description="Low complexity" evidence="1">
    <location>
        <begin position="106"/>
        <end position="120"/>
    </location>
</feature>
<dbReference type="Proteomes" id="UP000292957">
    <property type="component" value="Unassembled WGS sequence"/>
</dbReference>
<dbReference type="OrthoDB" id="2687560at2759"/>
<proteinExistence type="predicted"/>
<feature type="compositionally biased region" description="Low complexity" evidence="1">
    <location>
        <begin position="248"/>
        <end position="268"/>
    </location>
</feature>
<name>A0A4Q9N442_9APHY</name>